<feature type="transmembrane region" description="Helical" evidence="8">
    <location>
        <begin position="588"/>
        <end position="612"/>
    </location>
</feature>
<keyword evidence="8" id="KW-1133">Transmembrane helix</keyword>
<proteinExistence type="inferred from homology"/>
<evidence type="ECO:0000256" key="7">
    <source>
        <dbReference type="ARBA" id="ARBA00023033"/>
    </source>
</evidence>
<keyword evidence="10" id="KW-1185">Reference proteome</keyword>
<dbReference type="Proteomes" id="UP001583177">
    <property type="component" value="Unassembled WGS sequence"/>
</dbReference>
<dbReference type="PANTHER" id="PTHR24305">
    <property type="entry name" value="CYTOCHROME P450"/>
    <property type="match status" value="1"/>
</dbReference>
<dbReference type="InterPro" id="IPR050121">
    <property type="entry name" value="Cytochrome_P450_monoxygenase"/>
</dbReference>
<comment type="cofactor">
    <cofactor evidence="1">
        <name>heme</name>
        <dbReference type="ChEBI" id="CHEBI:30413"/>
    </cofactor>
</comment>
<reference evidence="9 10" key="1">
    <citation type="journal article" date="2024" name="IMA Fungus">
        <title>IMA Genome - F19 : A genome assembly and annotation guide to empower mycologists, including annotated draft genome sequences of Ceratocystis pirilliformis, Diaporthe australafricana, Fusarium ophioides, Paecilomyces lecythidis, and Sporothrix stenoceras.</title>
        <authorList>
            <person name="Aylward J."/>
            <person name="Wilson A.M."/>
            <person name="Visagie C.M."/>
            <person name="Spraker J."/>
            <person name="Barnes I."/>
            <person name="Buitendag C."/>
            <person name="Ceriani C."/>
            <person name="Del Mar Angel L."/>
            <person name="du Plessis D."/>
            <person name="Fuchs T."/>
            <person name="Gasser K."/>
            <person name="Kramer D."/>
            <person name="Li W."/>
            <person name="Munsamy K."/>
            <person name="Piso A."/>
            <person name="Price J.L."/>
            <person name="Sonnekus B."/>
            <person name="Thomas C."/>
            <person name="van der Nest A."/>
            <person name="van Dijk A."/>
            <person name="van Heerden A."/>
            <person name="van Vuuren N."/>
            <person name="Yilmaz N."/>
            <person name="Duong T.A."/>
            <person name="van der Merwe N.A."/>
            <person name="Wingfield M.J."/>
            <person name="Wingfield B.D."/>
        </authorList>
    </citation>
    <scope>NUCLEOTIDE SEQUENCE [LARGE SCALE GENOMIC DNA]</scope>
    <source>
        <strain evidence="9 10">CMW 18300</strain>
    </source>
</reference>
<keyword evidence="3" id="KW-0349">Heme</keyword>
<dbReference type="EMBL" id="JAWRVE010000001">
    <property type="protein sequence ID" value="KAL1884044.1"/>
    <property type="molecule type" value="Genomic_DNA"/>
</dbReference>
<evidence type="ECO:0000256" key="1">
    <source>
        <dbReference type="ARBA" id="ARBA00001971"/>
    </source>
</evidence>
<evidence type="ECO:0000256" key="8">
    <source>
        <dbReference type="SAM" id="Phobius"/>
    </source>
</evidence>
<evidence type="ECO:0000256" key="2">
    <source>
        <dbReference type="ARBA" id="ARBA00010617"/>
    </source>
</evidence>
<keyword evidence="4" id="KW-0479">Metal-binding</keyword>
<evidence type="ECO:0000256" key="4">
    <source>
        <dbReference type="ARBA" id="ARBA00022723"/>
    </source>
</evidence>
<comment type="similarity">
    <text evidence="2">Belongs to the cytochrome P450 family.</text>
</comment>
<name>A0ABR3Y8P7_9PEZI</name>
<evidence type="ECO:0000256" key="5">
    <source>
        <dbReference type="ARBA" id="ARBA00023002"/>
    </source>
</evidence>
<dbReference type="InterPro" id="IPR001128">
    <property type="entry name" value="Cyt_P450"/>
</dbReference>
<keyword evidence="8" id="KW-0472">Membrane</keyword>
<keyword evidence="5" id="KW-0560">Oxidoreductase</keyword>
<evidence type="ECO:0000256" key="6">
    <source>
        <dbReference type="ARBA" id="ARBA00023004"/>
    </source>
</evidence>
<comment type="caution">
    <text evidence="9">The sequence shown here is derived from an EMBL/GenBank/DDBJ whole genome shotgun (WGS) entry which is preliminary data.</text>
</comment>
<dbReference type="Pfam" id="PF00067">
    <property type="entry name" value="p450"/>
    <property type="match status" value="1"/>
</dbReference>
<sequence length="685" mass="76087">MALLDKMPWAAAVTTTLAYLFGLIFYRLFLHPLARFPGPKLAAITRYYDGYYDVILNGQYTFKIAEMHQRYGPIVRISPYELHISDPACFEKLYRQDGRWDKHAWAYDAFGAAMSAICSTDHEIHKNRRAPLNAFFSKSNVSGHQHVIQGLANKLCEQITRVEGSTVNITAAVSAYTRDVAMHFVLAKDYKYLEHENFSADMTNILQSSGAIWRVTKHIRWVGPLMRSLPVDWIEKIGDAGTKAFFGLLKDCLQTTKDVVSSSSSNKAGSNRDWSQRTIVHAILVDCAIPATLWEIEKWAAGGCDIAGVGGNFRDLYKPGWDPETGPWSENSSVWLVYSTTMGEEQWQSVPRFFPMPSGDPLGDSEWTMYEVVPGYFVKFSVCFAAFNFAYRDIRMTAAGATTEPTTPWSLVLDEAYNLEAVQKYLGLNPSHRSITDRGILALEIQPNGTAGDALPTAIPPMYDIIHLPTEQISPSALTVNTLQLELNYDLTNGNSTNTSFSLCYRCSNMVSPAHQKYAFLFSSILSGESPEDGRAADALHAFVNVAGFNVYEQFLANSMDVVEQVRVVTTHMVTVPGSWPASTATCAGFITVASLLAAYITLVPGITVLYVRRTRYSRHGNVWHVVSQLVASAELEETLELGNNASDKAVVEGLRTKESSKEDMLVRLEKADGENIKVEKLGTK</sequence>
<dbReference type="PANTHER" id="PTHR24305:SF157">
    <property type="entry name" value="N-ACETYLTRYPTOPHAN 6-HYDROXYLASE IVOC-RELATED"/>
    <property type="match status" value="1"/>
</dbReference>
<gene>
    <name evidence="9" type="ORF">Daus18300_000153</name>
</gene>
<accession>A0ABR3Y8P7</accession>
<evidence type="ECO:0000256" key="3">
    <source>
        <dbReference type="ARBA" id="ARBA00022617"/>
    </source>
</evidence>
<keyword evidence="8" id="KW-0812">Transmembrane</keyword>
<organism evidence="9 10">
    <name type="scientific">Diaporthe australafricana</name>
    <dbReference type="NCBI Taxonomy" id="127596"/>
    <lineage>
        <taxon>Eukaryota</taxon>
        <taxon>Fungi</taxon>
        <taxon>Dikarya</taxon>
        <taxon>Ascomycota</taxon>
        <taxon>Pezizomycotina</taxon>
        <taxon>Sordariomycetes</taxon>
        <taxon>Sordariomycetidae</taxon>
        <taxon>Diaporthales</taxon>
        <taxon>Diaporthaceae</taxon>
        <taxon>Diaporthe</taxon>
    </lineage>
</organism>
<dbReference type="InterPro" id="IPR036396">
    <property type="entry name" value="Cyt_P450_sf"/>
</dbReference>
<protein>
    <recommendedName>
        <fullName evidence="11">Cytochrome P450</fullName>
    </recommendedName>
</protein>
<dbReference type="SUPFAM" id="SSF48264">
    <property type="entry name" value="Cytochrome P450"/>
    <property type="match status" value="1"/>
</dbReference>
<dbReference type="Gene3D" id="1.10.630.10">
    <property type="entry name" value="Cytochrome P450"/>
    <property type="match status" value="1"/>
</dbReference>
<keyword evidence="6" id="KW-0408">Iron</keyword>
<evidence type="ECO:0000313" key="9">
    <source>
        <dbReference type="EMBL" id="KAL1884044.1"/>
    </source>
</evidence>
<evidence type="ECO:0000313" key="10">
    <source>
        <dbReference type="Proteomes" id="UP001583177"/>
    </source>
</evidence>
<keyword evidence="7" id="KW-0503">Monooxygenase</keyword>
<evidence type="ECO:0008006" key="11">
    <source>
        <dbReference type="Google" id="ProtNLM"/>
    </source>
</evidence>
<feature type="transmembrane region" description="Helical" evidence="8">
    <location>
        <begin position="7"/>
        <end position="29"/>
    </location>
</feature>